<keyword evidence="1" id="KW-0812">Transmembrane</keyword>
<protein>
    <recommendedName>
        <fullName evidence="4">SxtJ</fullName>
    </recommendedName>
</protein>
<evidence type="ECO:0000313" key="2">
    <source>
        <dbReference type="EMBL" id="OFE43904.1"/>
    </source>
</evidence>
<evidence type="ECO:0000313" key="3">
    <source>
        <dbReference type="Proteomes" id="UP000186931"/>
    </source>
</evidence>
<accession>A0A1E8E321</accession>
<dbReference type="Proteomes" id="UP000186931">
    <property type="component" value="Unassembled WGS sequence"/>
</dbReference>
<feature type="transmembrane region" description="Helical" evidence="1">
    <location>
        <begin position="35"/>
        <end position="54"/>
    </location>
</feature>
<feature type="transmembrane region" description="Helical" evidence="1">
    <location>
        <begin position="9"/>
        <end position="29"/>
    </location>
</feature>
<proteinExistence type="predicted"/>
<reference evidence="2 3" key="1">
    <citation type="submission" date="2016-10" db="EMBL/GenBank/DDBJ databases">
        <title>Genome of airborne Acinetobacter sp. 5-2Ac02 in the hospital environment: Species near to Acinetobacter towneri.</title>
        <authorList>
            <person name="Barbosa B."/>
            <person name="Fernandez-Garcia L."/>
            <person name="Gato E."/>
            <person name="Leao R."/>
            <person name="Albano R."/>
            <person name="Fernandez B."/>
            <person name="Fernandez-Cuenca F."/>
            <person name="Marques E."/>
            <person name="Tomas M."/>
        </authorList>
    </citation>
    <scope>NUCLEOTIDE SEQUENCE [LARGE SCALE GENOMIC DNA]</scope>
    <source>
        <strain evidence="2 3">5-2Ac02</strain>
    </source>
</reference>
<keyword evidence="1" id="KW-0472">Membrane</keyword>
<dbReference type="EMBL" id="MKQS01000007">
    <property type="protein sequence ID" value="OFE43904.1"/>
    <property type="molecule type" value="Genomic_DNA"/>
</dbReference>
<evidence type="ECO:0000256" key="1">
    <source>
        <dbReference type="SAM" id="Phobius"/>
    </source>
</evidence>
<dbReference type="AlphaFoldDB" id="A0A1E8E321"/>
<comment type="caution">
    <text evidence="2">The sequence shown here is derived from an EMBL/GenBank/DDBJ whole genome shotgun (WGS) entry which is preliminary data.</text>
</comment>
<name>A0A1E8E321_9GAMM</name>
<sequence length="70" mass="7961">MENRIIHAFVYALSGAVLGLILIPVWGLFINTQTGPVSIVLASSLFFGIWGFLLPNSVKNVFMYLWNWFR</sequence>
<gene>
    <name evidence="2" type="ORF">BJN41_04065</name>
</gene>
<keyword evidence="1" id="KW-1133">Transmembrane helix</keyword>
<organism evidence="2 3">
    <name type="scientific">Acinetobacter towneri</name>
    <dbReference type="NCBI Taxonomy" id="202956"/>
    <lineage>
        <taxon>Bacteria</taxon>
        <taxon>Pseudomonadati</taxon>
        <taxon>Pseudomonadota</taxon>
        <taxon>Gammaproteobacteria</taxon>
        <taxon>Moraxellales</taxon>
        <taxon>Moraxellaceae</taxon>
        <taxon>Acinetobacter</taxon>
    </lineage>
</organism>
<dbReference type="STRING" id="202956.BJN41_04065"/>
<dbReference type="RefSeq" id="WP_070153934.1">
    <property type="nucleotide sequence ID" value="NZ_MKQS01000007.1"/>
</dbReference>
<evidence type="ECO:0008006" key="4">
    <source>
        <dbReference type="Google" id="ProtNLM"/>
    </source>
</evidence>